<dbReference type="InterPro" id="IPR000515">
    <property type="entry name" value="MetI-like"/>
</dbReference>
<dbReference type="AlphaFoldDB" id="A0A6N2TK58"/>
<dbReference type="PANTHER" id="PTHR30151:SF0">
    <property type="entry name" value="ABC TRANSPORTER PERMEASE PROTEIN MJ0413-RELATED"/>
    <property type="match status" value="1"/>
</dbReference>
<comment type="subcellular location">
    <subcellularLocation>
        <location evidence="1 7">Cell membrane</location>
        <topology evidence="1 7">Multi-pass membrane protein</topology>
    </subcellularLocation>
</comment>
<gene>
    <name evidence="9" type="primary">ssuC</name>
    <name evidence="9" type="ORF">AVLFYP127_00658</name>
</gene>
<dbReference type="EMBL" id="CACRSW010000026">
    <property type="protein sequence ID" value="VYT05299.1"/>
    <property type="molecule type" value="Genomic_DNA"/>
</dbReference>
<reference evidence="9" key="1">
    <citation type="submission" date="2019-11" db="EMBL/GenBank/DDBJ databases">
        <authorList>
            <person name="Feng L."/>
        </authorList>
    </citation>
    <scope>NUCLEOTIDE SEQUENCE</scope>
    <source>
        <strain evidence="9">AvaginalisLFYP127</strain>
    </source>
</reference>
<feature type="transmembrane region" description="Helical" evidence="7">
    <location>
        <begin position="220"/>
        <end position="246"/>
    </location>
</feature>
<dbReference type="RefSeq" id="WP_156329168.1">
    <property type="nucleotide sequence ID" value="NZ_CACRSW010000026.1"/>
</dbReference>
<dbReference type="SUPFAM" id="SSF161098">
    <property type="entry name" value="MetI-like"/>
    <property type="match status" value="1"/>
</dbReference>
<feature type="transmembrane region" description="Helical" evidence="7">
    <location>
        <begin position="112"/>
        <end position="137"/>
    </location>
</feature>
<keyword evidence="6 7" id="KW-0472">Membrane</keyword>
<evidence type="ECO:0000313" key="9">
    <source>
        <dbReference type="EMBL" id="VYT05299.1"/>
    </source>
</evidence>
<feature type="transmembrane region" description="Helical" evidence="7">
    <location>
        <begin position="66"/>
        <end position="85"/>
    </location>
</feature>
<dbReference type="Pfam" id="PF00528">
    <property type="entry name" value="BPD_transp_1"/>
    <property type="match status" value="1"/>
</dbReference>
<evidence type="ECO:0000259" key="8">
    <source>
        <dbReference type="PROSITE" id="PS50928"/>
    </source>
</evidence>
<name>A0A6N2TK58_9FIRM</name>
<feature type="domain" description="ABC transmembrane type-1" evidence="8">
    <location>
        <begin position="58"/>
        <end position="238"/>
    </location>
</feature>
<dbReference type="InterPro" id="IPR035906">
    <property type="entry name" value="MetI-like_sf"/>
</dbReference>
<comment type="similarity">
    <text evidence="7">Belongs to the binding-protein-dependent transport system permease family.</text>
</comment>
<evidence type="ECO:0000256" key="6">
    <source>
        <dbReference type="ARBA" id="ARBA00023136"/>
    </source>
</evidence>
<dbReference type="PROSITE" id="PS50928">
    <property type="entry name" value="ABC_TM1"/>
    <property type="match status" value="1"/>
</dbReference>
<protein>
    <submittedName>
        <fullName evidence="9">Aliphatic sulfonates transport permease protein SsuC</fullName>
    </submittedName>
</protein>
<evidence type="ECO:0000256" key="3">
    <source>
        <dbReference type="ARBA" id="ARBA00022475"/>
    </source>
</evidence>
<dbReference type="PANTHER" id="PTHR30151">
    <property type="entry name" value="ALKANE SULFONATE ABC TRANSPORTER-RELATED, MEMBRANE SUBUNIT"/>
    <property type="match status" value="1"/>
</dbReference>
<proteinExistence type="inferred from homology"/>
<dbReference type="CDD" id="cd06261">
    <property type="entry name" value="TM_PBP2"/>
    <property type="match status" value="1"/>
</dbReference>
<dbReference type="GO" id="GO:0055085">
    <property type="term" value="P:transmembrane transport"/>
    <property type="evidence" value="ECO:0007669"/>
    <property type="project" value="InterPro"/>
</dbReference>
<feature type="transmembrane region" description="Helical" evidence="7">
    <location>
        <begin position="12"/>
        <end position="35"/>
    </location>
</feature>
<keyword evidence="4 7" id="KW-0812">Transmembrane</keyword>
<keyword evidence="2 7" id="KW-0813">Transport</keyword>
<evidence type="ECO:0000256" key="1">
    <source>
        <dbReference type="ARBA" id="ARBA00004651"/>
    </source>
</evidence>
<sequence length="258" mass="29538">MKNFNFNFKNLSILILILIFWQFIYKIGFFSPIYLPGPFKVFETFCAMLVDGSIFSNLFASLFRVFVGYFLAFLVSFFLALIFYLKPKTYPYFSNILNFFKSIPPLGLVPLLILWLGIGEISKIAIVFLASFFPIFLNIQKGFMVAEPDLIEMARAFSYNNKEIFKKIILPSSLKDIFVGARIGLGYAYRSIIAAEMIAASKGLGYLINFSRLMSRTDKVLVGIFLIGFVGMISDKIFVKFASFFLKGDLKNEWYKSN</sequence>
<organism evidence="9">
    <name type="scientific">Anaerococcus vaginalis</name>
    <dbReference type="NCBI Taxonomy" id="33037"/>
    <lineage>
        <taxon>Bacteria</taxon>
        <taxon>Bacillati</taxon>
        <taxon>Bacillota</taxon>
        <taxon>Tissierellia</taxon>
        <taxon>Tissierellales</taxon>
        <taxon>Peptoniphilaceae</taxon>
        <taxon>Anaerococcus</taxon>
    </lineage>
</organism>
<dbReference type="Gene3D" id="1.10.3720.10">
    <property type="entry name" value="MetI-like"/>
    <property type="match status" value="1"/>
</dbReference>
<evidence type="ECO:0000256" key="7">
    <source>
        <dbReference type="RuleBase" id="RU363032"/>
    </source>
</evidence>
<evidence type="ECO:0000256" key="5">
    <source>
        <dbReference type="ARBA" id="ARBA00022989"/>
    </source>
</evidence>
<evidence type="ECO:0000256" key="4">
    <source>
        <dbReference type="ARBA" id="ARBA00022692"/>
    </source>
</evidence>
<accession>A0A6N2TK58</accession>
<evidence type="ECO:0000256" key="2">
    <source>
        <dbReference type="ARBA" id="ARBA00022448"/>
    </source>
</evidence>
<dbReference type="GO" id="GO:0005886">
    <property type="term" value="C:plasma membrane"/>
    <property type="evidence" value="ECO:0007669"/>
    <property type="project" value="UniProtKB-SubCell"/>
</dbReference>
<keyword evidence="5 7" id="KW-1133">Transmembrane helix</keyword>
<keyword evidence="3" id="KW-1003">Cell membrane</keyword>